<sequence length="212" mass="23327">MHQDPDSARKALGEAPFIDPTAQVRDCTFGRWNEVGARTRLAESSMGDFAYVVNDADIIYTTIGRFCSIAAQVRINPGNHPLDRVALNHFTYRSSAYGLGPDEAGFFDWRRSRPVVLGPDVWVGHGAIILPGVSVGMGAAIGAGAVVTRDVPDFAVVVGNPARVLRHRFPAEIRAALARIAWWDWPEERLRAALPEIRALSAEEFCRRHDPV</sequence>
<organism evidence="5 6">
    <name type="scientific">Teichococcus rhizosphaerae</name>
    <dbReference type="NCBI Taxonomy" id="1335062"/>
    <lineage>
        <taxon>Bacteria</taxon>
        <taxon>Pseudomonadati</taxon>
        <taxon>Pseudomonadota</taxon>
        <taxon>Alphaproteobacteria</taxon>
        <taxon>Acetobacterales</taxon>
        <taxon>Roseomonadaceae</taxon>
        <taxon>Roseomonas</taxon>
    </lineage>
</organism>
<dbReference type="PROSITE" id="PS00101">
    <property type="entry name" value="HEXAPEP_TRANSFERASES"/>
    <property type="match status" value="1"/>
</dbReference>
<dbReference type="Gene3D" id="2.160.10.10">
    <property type="entry name" value="Hexapeptide repeat proteins"/>
    <property type="match status" value="1"/>
</dbReference>
<gene>
    <name evidence="5" type="ORF">CR162_11270</name>
</gene>
<dbReference type="InterPro" id="IPR011004">
    <property type="entry name" value="Trimer_LpxA-like_sf"/>
</dbReference>
<dbReference type="SUPFAM" id="SSF51161">
    <property type="entry name" value="Trimeric LpxA-like enzymes"/>
    <property type="match status" value="1"/>
</dbReference>
<evidence type="ECO:0000256" key="4">
    <source>
        <dbReference type="ARBA" id="ARBA00023315"/>
    </source>
</evidence>
<accession>A0A2C7AA07</accession>
<comment type="similarity">
    <text evidence="1">Belongs to the transferase hexapeptide repeat family.</text>
</comment>
<dbReference type="Proteomes" id="UP000223527">
    <property type="component" value="Unassembled WGS sequence"/>
</dbReference>
<dbReference type="EMBL" id="PDNU01000018">
    <property type="protein sequence ID" value="PHK94859.1"/>
    <property type="molecule type" value="Genomic_DNA"/>
</dbReference>
<dbReference type="PANTHER" id="PTHR43300">
    <property type="entry name" value="ACETYLTRANSFERASE"/>
    <property type="match status" value="1"/>
</dbReference>
<proteinExistence type="inferred from homology"/>
<dbReference type="InterPro" id="IPR050179">
    <property type="entry name" value="Trans_hexapeptide_repeat"/>
</dbReference>
<evidence type="ECO:0000313" key="6">
    <source>
        <dbReference type="Proteomes" id="UP000223527"/>
    </source>
</evidence>
<protein>
    <submittedName>
        <fullName evidence="5">Chloramphenicol acetyltransferase</fullName>
    </submittedName>
</protein>
<dbReference type="InterPro" id="IPR018357">
    <property type="entry name" value="Hexapep_transf_CS"/>
</dbReference>
<keyword evidence="2 5" id="KW-0808">Transferase</keyword>
<dbReference type="NCBIfam" id="TIGR03308">
    <property type="entry name" value="phn_thr-fam"/>
    <property type="match status" value="1"/>
</dbReference>
<dbReference type="CDD" id="cd03349">
    <property type="entry name" value="LbH_XAT"/>
    <property type="match status" value="1"/>
</dbReference>
<evidence type="ECO:0000256" key="2">
    <source>
        <dbReference type="ARBA" id="ARBA00022679"/>
    </source>
</evidence>
<keyword evidence="3" id="KW-0677">Repeat</keyword>
<dbReference type="Pfam" id="PF00132">
    <property type="entry name" value="Hexapep"/>
    <property type="match status" value="1"/>
</dbReference>
<dbReference type="GO" id="GO:0016746">
    <property type="term" value="F:acyltransferase activity"/>
    <property type="evidence" value="ECO:0007669"/>
    <property type="project" value="UniProtKB-KW"/>
</dbReference>
<reference evidence="5 6" key="1">
    <citation type="submission" date="2017-10" db="EMBL/GenBank/DDBJ databases">
        <authorList>
            <person name="Banno H."/>
            <person name="Chua N.-H."/>
        </authorList>
    </citation>
    <scope>NUCLEOTIDE SEQUENCE [LARGE SCALE GENOMIC DNA]</scope>
    <source>
        <strain evidence="5 6">YW11</strain>
    </source>
</reference>
<dbReference type="OrthoDB" id="9815592at2"/>
<keyword evidence="6" id="KW-1185">Reference proteome</keyword>
<keyword evidence="4" id="KW-0012">Acyltransferase</keyword>
<dbReference type="InterPro" id="IPR001451">
    <property type="entry name" value="Hexapep"/>
</dbReference>
<comment type="caution">
    <text evidence="5">The sequence shown here is derived from an EMBL/GenBank/DDBJ whole genome shotgun (WGS) entry which is preliminary data.</text>
</comment>
<evidence type="ECO:0000256" key="1">
    <source>
        <dbReference type="ARBA" id="ARBA00007274"/>
    </source>
</evidence>
<name>A0A2C7AA07_9PROT</name>
<dbReference type="AlphaFoldDB" id="A0A2C7AA07"/>
<dbReference type="RefSeq" id="WP_099095654.1">
    <property type="nucleotide sequence ID" value="NZ_PDNU01000018.1"/>
</dbReference>
<evidence type="ECO:0000313" key="5">
    <source>
        <dbReference type="EMBL" id="PHK94859.1"/>
    </source>
</evidence>
<dbReference type="PANTHER" id="PTHR43300:SF11">
    <property type="entry name" value="ACETYLTRANSFERASE RV3034C-RELATED"/>
    <property type="match status" value="1"/>
</dbReference>
<dbReference type="InterPro" id="IPR017694">
    <property type="entry name" value="Phosphonate_tfrase_rpt"/>
</dbReference>
<evidence type="ECO:0000256" key="3">
    <source>
        <dbReference type="ARBA" id="ARBA00022737"/>
    </source>
</evidence>